<dbReference type="AlphaFoldDB" id="A0A2U0U2Z7"/>
<reference evidence="2 3" key="1">
    <citation type="submission" date="2018-05" db="EMBL/GenBank/DDBJ databases">
        <title>Genomic Encyclopedia of Type Strains, Phase IV (KMG-IV): sequencing the most valuable type-strain genomes for metagenomic binning, comparative biology and taxonomic classification.</title>
        <authorList>
            <person name="Goeker M."/>
        </authorList>
    </citation>
    <scope>NUCLEOTIDE SEQUENCE [LARGE SCALE GENOMIC DNA]</scope>
    <source>
        <strain evidence="2 3">DSM 100333</strain>
    </source>
</reference>
<evidence type="ECO:0008006" key="4">
    <source>
        <dbReference type="Google" id="ProtNLM"/>
    </source>
</evidence>
<evidence type="ECO:0000313" key="2">
    <source>
        <dbReference type="EMBL" id="PVX50634.1"/>
    </source>
</evidence>
<proteinExistence type="predicted"/>
<feature type="transmembrane region" description="Helical" evidence="1">
    <location>
        <begin position="21"/>
        <end position="41"/>
    </location>
</feature>
<name>A0A2U0U2Z7_9BACT</name>
<accession>A0A2U0U2Z7</accession>
<gene>
    <name evidence="2" type="ORF">C7379_11732</name>
</gene>
<organism evidence="2 3">
    <name type="scientific">Hallella colorans</name>
    <dbReference type="NCBI Taxonomy" id="1703337"/>
    <lineage>
        <taxon>Bacteria</taxon>
        <taxon>Pseudomonadati</taxon>
        <taxon>Bacteroidota</taxon>
        <taxon>Bacteroidia</taxon>
        <taxon>Bacteroidales</taxon>
        <taxon>Prevotellaceae</taxon>
        <taxon>Hallella</taxon>
    </lineage>
</organism>
<protein>
    <recommendedName>
        <fullName evidence="4">Carboxypeptidase-like protein</fullName>
    </recommendedName>
</protein>
<keyword evidence="3" id="KW-1185">Reference proteome</keyword>
<dbReference type="Proteomes" id="UP000245870">
    <property type="component" value="Unassembled WGS sequence"/>
</dbReference>
<dbReference type="EMBL" id="QENY01000017">
    <property type="protein sequence ID" value="PVX50634.1"/>
    <property type="molecule type" value="Genomic_DNA"/>
</dbReference>
<keyword evidence="1" id="KW-1133">Transmembrane helix</keyword>
<sequence length="391" mass="45928">MRKIVLDRSDLINKMNKRISIIIVCLFLSAHLFAQRLFVLWDKINDIPVSRASVYTICQGKVKSTFSDQQGRVSLDFTFDSLIISHINYQKVCVRTLPDTLFLQQMTRTLSEIVVNFAGEPAWIRPMLKNFVKQKAAKYRNDGVQKYYYETQNIGNAMLYHFASKGLVRKNELFEIHPMESIITFKDQTAGCDYSNLKNTLYHDFVSDMDEKFVKEHIFYIDELTEGLGDNVAKILFKSKKEWKDSGFLCIDTIMNVILRAKRSMGLEYNMKNRTNAFVRSTVNVFYGHKYKDWQIDIEVEYQQLGNSYYLSSCQYANYIWEQFDSKKRKGENVYSVTSIYKAKPYQEKSIGEKTAYLILPKPFAMKIIMSKKETKQEESLQNIKKDYRIY</sequence>
<keyword evidence="1" id="KW-0812">Transmembrane</keyword>
<evidence type="ECO:0000256" key="1">
    <source>
        <dbReference type="SAM" id="Phobius"/>
    </source>
</evidence>
<comment type="caution">
    <text evidence="2">The sequence shown here is derived from an EMBL/GenBank/DDBJ whole genome shotgun (WGS) entry which is preliminary data.</text>
</comment>
<keyword evidence="1" id="KW-0472">Membrane</keyword>
<evidence type="ECO:0000313" key="3">
    <source>
        <dbReference type="Proteomes" id="UP000245870"/>
    </source>
</evidence>